<organism evidence="1 2">
    <name type="scientific">Pseudomonas piscis</name>
    <dbReference type="NCBI Taxonomy" id="2614538"/>
    <lineage>
        <taxon>Bacteria</taxon>
        <taxon>Pseudomonadati</taxon>
        <taxon>Pseudomonadota</taxon>
        <taxon>Gammaproteobacteria</taxon>
        <taxon>Pseudomonadales</taxon>
        <taxon>Pseudomonadaceae</taxon>
        <taxon>Pseudomonas</taxon>
    </lineage>
</organism>
<dbReference type="RefSeq" id="WP_022640939.1">
    <property type="nucleotide sequence ID" value="NZ_AVOY01000087.1"/>
</dbReference>
<dbReference type="AlphaFoldDB" id="U7A049"/>
<dbReference type="GO" id="GO:0004803">
    <property type="term" value="F:transposase activity"/>
    <property type="evidence" value="ECO:0007669"/>
    <property type="project" value="InterPro"/>
</dbReference>
<dbReference type="EMBL" id="WHUV01000003">
    <property type="protein sequence ID" value="MQA54998.1"/>
    <property type="molecule type" value="Genomic_DNA"/>
</dbReference>
<protein>
    <submittedName>
        <fullName evidence="1">Transposase</fullName>
    </submittedName>
</protein>
<accession>U7A049</accession>
<dbReference type="Proteomes" id="UP000486534">
    <property type="component" value="Unassembled WGS sequence"/>
</dbReference>
<evidence type="ECO:0000313" key="1">
    <source>
        <dbReference type="EMBL" id="MQA54998.1"/>
    </source>
</evidence>
<reference evidence="1 2" key="1">
    <citation type="submission" date="2019-10" db="EMBL/GenBank/DDBJ databases">
        <title>Pseudomonas dajingensis sp. nov., isolated from the profound head ulcers of farmed Murray cod (Maccullochella peelii peelii).</title>
        <authorList>
            <person name="Liu Y."/>
        </authorList>
    </citation>
    <scope>NUCLEOTIDE SEQUENCE [LARGE SCALE GENOMIC DNA]</scope>
    <source>
        <strain evidence="1 2">MC042</strain>
    </source>
</reference>
<sequence length="152" mass="17962">MRGRPDGFRLFKGRRSEIGRIYSVTVVTEHRRRVFDDFQLGRLVVEQLKDQHEAGLTRTLAWVVMPDHLHWLFQLQKCSLEEALCRLKSRSGRNINLRLNNRGRLWQKGYCQRAVRQEENLKTIARYIICNPVRAGLVLRVGDYSLWDAAWL</sequence>
<accession>A0A7X1PNK8</accession>
<dbReference type="InterPro" id="IPR052715">
    <property type="entry name" value="RAYT_transposase"/>
</dbReference>
<dbReference type="GO" id="GO:0006313">
    <property type="term" value="P:DNA transposition"/>
    <property type="evidence" value="ECO:0007669"/>
    <property type="project" value="InterPro"/>
</dbReference>
<proteinExistence type="predicted"/>
<dbReference type="SUPFAM" id="SSF143422">
    <property type="entry name" value="Transposase IS200-like"/>
    <property type="match status" value="1"/>
</dbReference>
<dbReference type="SMART" id="SM01321">
    <property type="entry name" value="Y1_Tnp"/>
    <property type="match status" value="1"/>
</dbReference>
<dbReference type="GO" id="GO:0043565">
    <property type="term" value="F:sequence-specific DNA binding"/>
    <property type="evidence" value="ECO:0007669"/>
    <property type="project" value="TreeGrafter"/>
</dbReference>
<dbReference type="Gene3D" id="3.30.70.1290">
    <property type="entry name" value="Transposase IS200-like"/>
    <property type="match status" value="1"/>
</dbReference>
<comment type="caution">
    <text evidence="1">The sequence shown here is derived from an EMBL/GenBank/DDBJ whole genome shotgun (WGS) entry which is preliminary data.</text>
</comment>
<dbReference type="Pfam" id="PF01797">
    <property type="entry name" value="Y1_Tnp"/>
    <property type="match status" value="1"/>
</dbReference>
<dbReference type="InterPro" id="IPR036515">
    <property type="entry name" value="Transposase_17_sf"/>
</dbReference>
<dbReference type="InterPro" id="IPR002686">
    <property type="entry name" value="Transposase_17"/>
</dbReference>
<dbReference type="PANTHER" id="PTHR36966">
    <property type="entry name" value="REP-ASSOCIATED TYROSINE TRANSPOSASE"/>
    <property type="match status" value="1"/>
</dbReference>
<name>U7A049_9PSED</name>
<dbReference type="PANTHER" id="PTHR36966:SF1">
    <property type="entry name" value="REP-ASSOCIATED TYROSINE TRANSPOSASE"/>
    <property type="match status" value="1"/>
</dbReference>
<dbReference type="NCBIfam" id="NF047646">
    <property type="entry name" value="REP_Tyr_transpos"/>
    <property type="match status" value="1"/>
</dbReference>
<evidence type="ECO:0000313" key="2">
    <source>
        <dbReference type="Proteomes" id="UP000486534"/>
    </source>
</evidence>
<gene>
    <name evidence="1" type="ORF">GDH07_16895</name>
</gene>